<protein>
    <submittedName>
        <fullName evidence="1">Mammalian cell entry protein</fullName>
    </submittedName>
</protein>
<dbReference type="PROSITE" id="PS51257">
    <property type="entry name" value="PROKAR_LIPOPROTEIN"/>
    <property type="match status" value="1"/>
</dbReference>
<organism evidence="1 2">
    <name type="scientific">Mycobacterium malmoense</name>
    <dbReference type="NCBI Taxonomy" id="1780"/>
    <lineage>
        <taxon>Bacteria</taxon>
        <taxon>Bacillati</taxon>
        <taxon>Actinomycetota</taxon>
        <taxon>Actinomycetes</taxon>
        <taxon>Mycobacteriales</taxon>
        <taxon>Mycobacteriaceae</taxon>
        <taxon>Mycobacterium</taxon>
    </lineage>
</organism>
<evidence type="ECO:0000313" key="2">
    <source>
        <dbReference type="Proteomes" id="UP000243140"/>
    </source>
</evidence>
<dbReference type="Proteomes" id="UP000243140">
    <property type="component" value="Unassembled WGS sequence"/>
</dbReference>
<comment type="caution">
    <text evidence="1">The sequence shown here is derived from an EMBL/GenBank/DDBJ whole genome shotgun (WGS) entry which is preliminary data.</text>
</comment>
<dbReference type="EMBL" id="MVHV01000064">
    <property type="protein sequence ID" value="ORA76739.1"/>
    <property type="molecule type" value="Genomic_DNA"/>
</dbReference>
<proteinExistence type="predicted"/>
<accession>A0ABX3SKT8</accession>
<evidence type="ECO:0000313" key="1">
    <source>
        <dbReference type="EMBL" id="ORA76739.1"/>
    </source>
</evidence>
<keyword evidence="2" id="KW-1185">Reference proteome</keyword>
<feature type="non-terminal residue" evidence="1">
    <location>
        <position position="72"/>
    </location>
</feature>
<sequence length="72" mass="7566">MRRAPSVLGWIRRRGWQGLVVLVVVLVVSSCGWRGISNVAIPGGPGSGAGSYTVYVQVPDTLAINGNSKVMV</sequence>
<reference evidence="1 2" key="1">
    <citation type="submission" date="2017-02" db="EMBL/GenBank/DDBJ databases">
        <title>The new phylogeny of genus Mycobacterium.</title>
        <authorList>
            <person name="Tortoli E."/>
            <person name="Trovato A."/>
            <person name="Cirillo D.M."/>
        </authorList>
    </citation>
    <scope>NUCLEOTIDE SEQUENCE [LARGE SCALE GENOMIC DNA]</scope>
    <source>
        <strain evidence="1 2">IP1130001</strain>
    </source>
</reference>
<name>A0ABX3SKT8_MYCMA</name>
<gene>
    <name evidence="1" type="ORF">BST29_24480</name>
</gene>